<name>X8J7L5_9AGAM</name>
<organism evidence="2 3">
    <name type="scientific">Rhizoctonia solani AG-3 Rhs1AP</name>
    <dbReference type="NCBI Taxonomy" id="1086054"/>
    <lineage>
        <taxon>Eukaryota</taxon>
        <taxon>Fungi</taxon>
        <taxon>Dikarya</taxon>
        <taxon>Basidiomycota</taxon>
        <taxon>Agaricomycotina</taxon>
        <taxon>Agaricomycetes</taxon>
        <taxon>Cantharellales</taxon>
        <taxon>Ceratobasidiaceae</taxon>
        <taxon>Rhizoctonia</taxon>
    </lineage>
</organism>
<dbReference type="Proteomes" id="UP000030108">
    <property type="component" value="Unassembled WGS sequence"/>
</dbReference>
<feature type="compositionally biased region" description="Acidic residues" evidence="1">
    <location>
        <begin position="73"/>
        <end position="83"/>
    </location>
</feature>
<protein>
    <submittedName>
        <fullName evidence="2">Uncharacterized protein</fullName>
    </submittedName>
</protein>
<dbReference type="AlphaFoldDB" id="X8J7L5"/>
<accession>X8J7L5</accession>
<feature type="compositionally biased region" description="Low complexity" evidence="1">
    <location>
        <begin position="125"/>
        <end position="137"/>
    </location>
</feature>
<feature type="region of interest" description="Disordered" evidence="1">
    <location>
        <begin position="1"/>
        <end position="179"/>
    </location>
</feature>
<feature type="compositionally biased region" description="Polar residues" evidence="1">
    <location>
        <begin position="1"/>
        <end position="11"/>
    </location>
</feature>
<proteinExistence type="predicted"/>
<feature type="compositionally biased region" description="Basic and acidic residues" evidence="1">
    <location>
        <begin position="38"/>
        <end position="50"/>
    </location>
</feature>
<reference evidence="3" key="1">
    <citation type="journal article" date="2014" name="Genome Announc.">
        <title>Draft genome sequence of the plant-pathogenic soil fungus Rhizoctonia solani anastomosis group 3 strain Rhs1AP.</title>
        <authorList>
            <person name="Cubeta M.A."/>
            <person name="Thomas E."/>
            <person name="Dean R.A."/>
            <person name="Jabaji S."/>
            <person name="Neate S.M."/>
            <person name="Tavantzis S."/>
            <person name="Toda T."/>
            <person name="Vilgalys R."/>
            <person name="Bharathan N."/>
            <person name="Fedorova-Abrams N."/>
            <person name="Pakala S.B."/>
            <person name="Pakala S.M."/>
            <person name="Zafar N."/>
            <person name="Joardar V."/>
            <person name="Losada L."/>
            <person name="Nierman W.C."/>
        </authorList>
    </citation>
    <scope>NUCLEOTIDE SEQUENCE [LARGE SCALE GENOMIC DNA]</scope>
    <source>
        <strain evidence="3">AG-3</strain>
    </source>
</reference>
<dbReference type="EMBL" id="JATN01000322">
    <property type="protein sequence ID" value="EUC57524.1"/>
    <property type="molecule type" value="Genomic_DNA"/>
</dbReference>
<evidence type="ECO:0000256" key="1">
    <source>
        <dbReference type="SAM" id="MobiDB-lite"/>
    </source>
</evidence>
<feature type="compositionally biased region" description="Acidic residues" evidence="1">
    <location>
        <begin position="169"/>
        <end position="179"/>
    </location>
</feature>
<feature type="compositionally biased region" description="Polar residues" evidence="1">
    <location>
        <begin position="18"/>
        <end position="37"/>
    </location>
</feature>
<evidence type="ECO:0000313" key="2">
    <source>
        <dbReference type="EMBL" id="EUC57524.1"/>
    </source>
</evidence>
<sequence>MVILPSGSNTKGAAAPSYGSNELEATQKSVSNDTTTGRADRRAASRHNEGANRCGMPGEFAASPISPSPEPSNELDEQEEVWVSEEIAGPAERSIGNARGNPSTPCLSEGRASERDQNPSEPHPSKASASEPASQPSEPHPSPLTAARITHDGTPYPASITAITPSFFADDEATLDTRP</sequence>
<comment type="caution">
    <text evidence="2">The sequence shown here is derived from an EMBL/GenBank/DDBJ whole genome shotgun (WGS) entry which is preliminary data.</text>
</comment>
<evidence type="ECO:0000313" key="3">
    <source>
        <dbReference type="Proteomes" id="UP000030108"/>
    </source>
</evidence>
<gene>
    <name evidence="2" type="ORF">RSOL_224140</name>
</gene>